<dbReference type="NCBIfam" id="TIGR00666">
    <property type="entry name" value="PBP4"/>
    <property type="match status" value="1"/>
</dbReference>
<name>A0ABQ6LIX4_9RHOB</name>
<dbReference type="EMBL" id="BSYI01000017">
    <property type="protein sequence ID" value="GMG83236.1"/>
    <property type="molecule type" value="Genomic_DNA"/>
</dbReference>
<sequence>MLVARKSGFGAGAVQVAGALLACAALLGAVLPGAARAEAPQRAPVPLARAFAAPAPVLPEDGSAIRARLGLSGNVGWALADLATGEVIDSHEAERSFAPASVTKLPTALYALHELGAEHRFETRLLATGPVAGGVLRGDLVLVGGLDPELDTDMLDGLAEALERARIGKITGRFLVDPGVALTVEAIDPQQPVDVAYNPGIAGLNLNFNRVFLRWGPRVGTGSGGDGVSLTAKAQRLDPPVSSVKAVVGGETGTRYGFVHRIEADREVWGLAERVLKGRGSRWLPVKRPALYAADVLRSLAQARGIRLPVPQLGRSAEGDGAPRLLARVQSRPLAPILRDMLKYSTNITAEVVGTAASFSAGAVPATLTQSAALMNAWATQIAGGAPGDPRMRFVNHSGLTTESRVSPLRMVQFLVAATRLAHGPIPGTSRLPGAGALLLRDYSVAVEDDPIPLDEVEIRAKTGTMDYIRGLAGYIQAEGDRRYAFAIFSNDLRKRGAPRRGIDRSWMNRARGFERALIRSWIQRFGSFVPQGG</sequence>
<protein>
    <submittedName>
        <fullName evidence="3">D-alanyl-D-alanine carboxypeptidase/D-alanyl-D-alanine-endopeptidase</fullName>
    </submittedName>
</protein>
<reference evidence="3 4" key="1">
    <citation type="submission" date="2023-04" db="EMBL/GenBank/DDBJ databases">
        <title>Marinoamorphus aggregata gen. nov., sp. Nov., isolate from tissue of brittle star Ophioplocus japonicus.</title>
        <authorList>
            <person name="Kawano K."/>
            <person name="Sawayama S."/>
            <person name="Nakagawa S."/>
        </authorList>
    </citation>
    <scope>NUCLEOTIDE SEQUENCE [LARGE SCALE GENOMIC DNA]</scope>
    <source>
        <strain evidence="3 4">NKW23</strain>
    </source>
</reference>
<keyword evidence="2" id="KW-0378">Hydrolase</keyword>
<keyword evidence="3" id="KW-0645">Protease</keyword>
<dbReference type="InterPro" id="IPR012338">
    <property type="entry name" value="Beta-lactam/transpept-like"/>
</dbReference>
<dbReference type="RefSeq" id="WP_285672031.1">
    <property type="nucleotide sequence ID" value="NZ_BSYI01000017.1"/>
</dbReference>
<dbReference type="PRINTS" id="PR00922">
    <property type="entry name" value="DADACBPTASE3"/>
</dbReference>
<dbReference type="Gene3D" id="3.40.710.10">
    <property type="entry name" value="DD-peptidase/beta-lactamase superfamily"/>
    <property type="match status" value="2"/>
</dbReference>
<dbReference type="Proteomes" id="UP001239909">
    <property type="component" value="Unassembled WGS sequence"/>
</dbReference>
<comment type="caution">
    <text evidence="3">The sequence shown here is derived from an EMBL/GenBank/DDBJ whole genome shotgun (WGS) entry which is preliminary data.</text>
</comment>
<gene>
    <name evidence="3" type="primary">dacB</name>
    <name evidence="3" type="ORF">LNKW23_24490</name>
</gene>
<keyword evidence="4" id="KW-1185">Reference proteome</keyword>
<dbReference type="PROSITE" id="PS51257">
    <property type="entry name" value="PROKAR_LIPOPROTEIN"/>
    <property type="match status" value="1"/>
</dbReference>
<dbReference type="SUPFAM" id="SSF56601">
    <property type="entry name" value="beta-lactamase/transpeptidase-like"/>
    <property type="match status" value="1"/>
</dbReference>
<organism evidence="3 4">
    <name type="scientific">Paralimibaculum aggregatum</name>
    <dbReference type="NCBI Taxonomy" id="3036245"/>
    <lineage>
        <taxon>Bacteria</taxon>
        <taxon>Pseudomonadati</taxon>
        <taxon>Pseudomonadota</taxon>
        <taxon>Alphaproteobacteria</taxon>
        <taxon>Rhodobacterales</taxon>
        <taxon>Paracoccaceae</taxon>
        <taxon>Paralimibaculum</taxon>
    </lineage>
</organism>
<evidence type="ECO:0000256" key="2">
    <source>
        <dbReference type="ARBA" id="ARBA00022801"/>
    </source>
</evidence>
<proteinExistence type="inferred from homology"/>
<dbReference type="Pfam" id="PF02113">
    <property type="entry name" value="Peptidase_S13"/>
    <property type="match status" value="1"/>
</dbReference>
<accession>A0ABQ6LIX4</accession>
<dbReference type="InterPro" id="IPR000667">
    <property type="entry name" value="Peptidase_S13"/>
</dbReference>
<keyword evidence="3" id="KW-0121">Carboxypeptidase</keyword>
<dbReference type="GO" id="GO:0004180">
    <property type="term" value="F:carboxypeptidase activity"/>
    <property type="evidence" value="ECO:0007669"/>
    <property type="project" value="UniProtKB-KW"/>
</dbReference>
<comment type="similarity">
    <text evidence="1">Belongs to the peptidase S13 family.</text>
</comment>
<dbReference type="Gene3D" id="3.50.80.20">
    <property type="entry name" value="D-Ala-D-Ala carboxypeptidase C, peptidase S13"/>
    <property type="match status" value="1"/>
</dbReference>
<dbReference type="PANTHER" id="PTHR30023">
    <property type="entry name" value="D-ALANYL-D-ALANINE CARBOXYPEPTIDASE"/>
    <property type="match status" value="1"/>
</dbReference>
<evidence type="ECO:0000313" key="3">
    <source>
        <dbReference type="EMBL" id="GMG83236.1"/>
    </source>
</evidence>
<dbReference type="PANTHER" id="PTHR30023:SF0">
    <property type="entry name" value="PENICILLIN-SENSITIVE CARBOXYPEPTIDASE A"/>
    <property type="match status" value="1"/>
</dbReference>
<evidence type="ECO:0000256" key="1">
    <source>
        <dbReference type="ARBA" id="ARBA00006096"/>
    </source>
</evidence>
<evidence type="ECO:0000313" key="4">
    <source>
        <dbReference type="Proteomes" id="UP001239909"/>
    </source>
</evidence>